<evidence type="ECO:0000313" key="1">
    <source>
        <dbReference type="EMBL" id="KAJ4464440.1"/>
    </source>
</evidence>
<dbReference type="SUPFAM" id="SSF56672">
    <property type="entry name" value="DNA/RNA polymerases"/>
    <property type="match status" value="1"/>
</dbReference>
<gene>
    <name evidence="1" type="ORF">C8J55DRAFT_379228</name>
</gene>
<dbReference type="EMBL" id="JANVFS010000059">
    <property type="protein sequence ID" value="KAJ4464440.1"/>
    <property type="molecule type" value="Genomic_DNA"/>
</dbReference>
<feature type="non-terminal residue" evidence="1">
    <location>
        <position position="1"/>
    </location>
</feature>
<reference evidence="1" key="1">
    <citation type="submission" date="2022-08" db="EMBL/GenBank/DDBJ databases">
        <authorList>
            <consortium name="DOE Joint Genome Institute"/>
            <person name="Min B."/>
            <person name="Riley R."/>
            <person name="Sierra-Patev S."/>
            <person name="Naranjo-Ortiz M."/>
            <person name="Looney B."/>
            <person name="Konkel Z."/>
            <person name="Slot J.C."/>
            <person name="Sakamoto Y."/>
            <person name="Steenwyk J.L."/>
            <person name="Rokas A."/>
            <person name="Carro J."/>
            <person name="Camarero S."/>
            <person name="Ferreira P."/>
            <person name="Molpeceres G."/>
            <person name="Ruiz-Duenas F.J."/>
            <person name="Serrano A."/>
            <person name="Henrissat B."/>
            <person name="Drula E."/>
            <person name="Hughes K.W."/>
            <person name="Mata J.L."/>
            <person name="Ishikawa N.K."/>
            <person name="Vargas-Isla R."/>
            <person name="Ushijima S."/>
            <person name="Smith C.A."/>
            <person name="Ahrendt S."/>
            <person name="Andreopoulos W."/>
            <person name="He G."/>
            <person name="Labutti K."/>
            <person name="Lipzen A."/>
            <person name="Ng V."/>
            <person name="Sandor L."/>
            <person name="Barry K."/>
            <person name="Martinez A.T."/>
            <person name="Xiao Y."/>
            <person name="Gibbons J.G."/>
            <person name="Terashima K."/>
            <person name="Hibbett D.S."/>
            <person name="Grigoriev I.V."/>
        </authorList>
    </citation>
    <scope>NUCLEOTIDE SEQUENCE</scope>
    <source>
        <strain evidence="1">Sp2 HRB7682 ss15</strain>
    </source>
</reference>
<comment type="caution">
    <text evidence="1">The sequence shown here is derived from an EMBL/GenBank/DDBJ whole genome shotgun (WGS) entry which is preliminary data.</text>
</comment>
<proteinExistence type="predicted"/>
<dbReference type="AlphaFoldDB" id="A0A9W8ZSF7"/>
<evidence type="ECO:0000313" key="2">
    <source>
        <dbReference type="Proteomes" id="UP001150238"/>
    </source>
</evidence>
<feature type="non-terminal residue" evidence="1">
    <location>
        <position position="59"/>
    </location>
</feature>
<organism evidence="1 2">
    <name type="scientific">Lentinula lateritia</name>
    <dbReference type="NCBI Taxonomy" id="40482"/>
    <lineage>
        <taxon>Eukaryota</taxon>
        <taxon>Fungi</taxon>
        <taxon>Dikarya</taxon>
        <taxon>Basidiomycota</taxon>
        <taxon>Agaricomycotina</taxon>
        <taxon>Agaricomycetes</taxon>
        <taxon>Agaricomycetidae</taxon>
        <taxon>Agaricales</taxon>
        <taxon>Marasmiineae</taxon>
        <taxon>Omphalotaceae</taxon>
        <taxon>Lentinula</taxon>
    </lineage>
</organism>
<dbReference type="InterPro" id="IPR043502">
    <property type="entry name" value="DNA/RNA_pol_sf"/>
</dbReference>
<accession>A0A9W8ZSF7</accession>
<dbReference type="Proteomes" id="UP001150238">
    <property type="component" value="Unassembled WGS sequence"/>
</dbReference>
<dbReference type="InterPro" id="IPR043128">
    <property type="entry name" value="Rev_trsase/Diguanyl_cyclase"/>
</dbReference>
<reference evidence="1" key="2">
    <citation type="journal article" date="2023" name="Proc. Natl. Acad. Sci. U.S.A.">
        <title>A global phylogenomic analysis of the shiitake genus Lentinula.</title>
        <authorList>
            <person name="Sierra-Patev S."/>
            <person name="Min B."/>
            <person name="Naranjo-Ortiz M."/>
            <person name="Looney B."/>
            <person name="Konkel Z."/>
            <person name="Slot J.C."/>
            <person name="Sakamoto Y."/>
            <person name="Steenwyk J.L."/>
            <person name="Rokas A."/>
            <person name="Carro J."/>
            <person name="Camarero S."/>
            <person name="Ferreira P."/>
            <person name="Molpeceres G."/>
            <person name="Ruiz-Duenas F.J."/>
            <person name="Serrano A."/>
            <person name="Henrissat B."/>
            <person name="Drula E."/>
            <person name="Hughes K.W."/>
            <person name="Mata J.L."/>
            <person name="Ishikawa N.K."/>
            <person name="Vargas-Isla R."/>
            <person name="Ushijima S."/>
            <person name="Smith C.A."/>
            <person name="Donoghue J."/>
            <person name="Ahrendt S."/>
            <person name="Andreopoulos W."/>
            <person name="He G."/>
            <person name="LaButti K."/>
            <person name="Lipzen A."/>
            <person name="Ng V."/>
            <person name="Riley R."/>
            <person name="Sandor L."/>
            <person name="Barry K."/>
            <person name="Martinez A.T."/>
            <person name="Xiao Y."/>
            <person name="Gibbons J.G."/>
            <person name="Terashima K."/>
            <person name="Grigoriev I.V."/>
            <person name="Hibbett D."/>
        </authorList>
    </citation>
    <scope>NUCLEOTIDE SEQUENCE</scope>
    <source>
        <strain evidence="1">Sp2 HRB7682 ss15</strain>
    </source>
</reference>
<dbReference type="Gene3D" id="3.30.70.270">
    <property type="match status" value="1"/>
</dbReference>
<dbReference type="Gene3D" id="3.10.10.10">
    <property type="entry name" value="HIV Type 1 Reverse Transcriptase, subunit A, domain 1"/>
    <property type="match status" value="1"/>
</dbReference>
<protein>
    <submittedName>
        <fullName evidence="1">Uncharacterized protein</fullName>
    </submittedName>
</protein>
<name>A0A9W8ZSF7_9AGAR</name>
<sequence length="59" mass="6456">WFVVAKSDGGLRIIHNLKKLNAITVHHSGQPPILHHDLFLKQCGGHGIYSGIDIIAGFD</sequence>